<keyword evidence="7" id="KW-0325">Glycoprotein</keyword>
<dbReference type="SUPFAM" id="SSF47473">
    <property type="entry name" value="EF-hand"/>
    <property type="match status" value="2"/>
</dbReference>
<evidence type="ECO:0000256" key="7">
    <source>
        <dbReference type="ARBA" id="ARBA00023180"/>
    </source>
</evidence>
<gene>
    <name evidence="15" type="ORF">RRG08_007097</name>
</gene>
<feature type="transmembrane region" description="Helical" evidence="13">
    <location>
        <begin position="80"/>
        <end position="99"/>
    </location>
</feature>
<comment type="function">
    <text evidence="9">Probable molecular chaperone assisting protein biosynthesis and transport in the endoplasmic reticulum. Required for the proper biosynthesis and transport of pulmonary surfactant-associated protein A/SP-A, pulmonary surfactant-associated protein D/SP-D and the lipid transporter ABCA3. By regulating both the proper expression and the degradation through the endoplasmic reticulum-associated protein degradation pathway of these proteins plays a crucial role in pulmonary surfactant homeostasis. Has an anti-fibrotic activity by negatively regulating the secretion of type I and type III collagens. This calcium-binding protein also transiently associates with immature PCSK6 and regulates its secretion.</text>
</comment>
<organism evidence="15 16">
    <name type="scientific">Elysia crispata</name>
    <name type="common">lettuce slug</name>
    <dbReference type="NCBI Taxonomy" id="231223"/>
    <lineage>
        <taxon>Eukaryota</taxon>
        <taxon>Metazoa</taxon>
        <taxon>Spiralia</taxon>
        <taxon>Lophotrochozoa</taxon>
        <taxon>Mollusca</taxon>
        <taxon>Gastropoda</taxon>
        <taxon>Heterobranchia</taxon>
        <taxon>Euthyneura</taxon>
        <taxon>Panpulmonata</taxon>
        <taxon>Sacoglossa</taxon>
        <taxon>Placobranchoidea</taxon>
        <taxon>Plakobranchidae</taxon>
        <taxon>Elysia</taxon>
    </lineage>
</organism>
<dbReference type="Proteomes" id="UP001283361">
    <property type="component" value="Unassembled WGS sequence"/>
</dbReference>
<dbReference type="FunFam" id="1.10.238.10:FF:000104">
    <property type="entry name" value="calumenin isoform X1"/>
    <property type="match status" value="1"/>
</dbReference>
<keyword evidence="13" id="KW-0472">Membrane</keyword>
<dbReference type="GO" id="GO:0005788">
    <property type="term" value="C:endoplasmic reticulum lumen"/>
    <property type="evidence" value="ECO:0007669"/>
    <property type="project" value="UniProtKB-SubCell"/>
</dbReference>
<keyword evidence="13" id="KW-1133">Transmembrane helix</keyword>
<keyword evidence="4" id="KW-0677">Repeat</keyword>
<evidence type="ECO:0000256" key="6">
    <source>
        <dbReference type="ARBA" id="ARBA00022837"/>
    </source>
</evidence>
<dbReference type="InterPro" id="IPR018247">
    <property type="entry name" value="EF_Hand_1_Ca_BS"/>
</dbReference>
<evidence type="ECO:0000313" key="15">
    <source>
        <dbReference type="EMBL" id="KAK3750588.1"/>
    </source>
</evidence>
<evidence type="ECO:0000313" key="16">
    <source>
        <dbReference type="Proteomes" id="UP001283361"/>
    </source>
</evidence>
<sequence>MLRIICDALQILHVSQAVSRKCVACLERGRKGERLAQQLECSTWNLSGSRKISKRERCSLPRSRLPSPANTWMTLTKTTMTQIISVLVFVTLVTVYCSAIPTNEKKQRAHEKSLSDQEHELHGQHNSEYDHDAFLGHDEAQTFDQLSPEESKERLGKIVDKIDKNGDGEVTEEELKEWIQYVQRRYIITDTERMWKDHEPESDDTLTWQNYQKRTFGYTDEPKEGSPTFEYKDMIERDFRRWKQADKNQDGKLSKEEFQDFLHPEEAEHMRGVVVDETLEDIDKDGDGMISVKEYIDDIWGDEDDDDDEEGGEKEEEPDWVRTEREQFANFRDKNHDGHLDKEEIREWIIPEDYDHSSAEAAHLMRSSDEDGNGRLTKEEIVEKYDLFVGSQATDFGEALTKHDEF</sequence>
<dbReference type="PROSITE" id="PS00018">
    <property type="entry name" value="EF_HAND_1"/>
    <property type="match status" value="5"/>
</dbReference>
<feature type="domain" description="EF-hand" evidence="14">
    <location>
        <begin position="233"/>
        <end position="268"/>
    </location>
</feature>
<dbReference type="SMART" id="SM00054">
    <property type="entry name" value="EFh"/>
    <property type="match status" value="5"/>
</dbReference>
<keyword evidence="6" id="KW-0106">Calcium</keyword>
<keyword evidence="3" id="KW-0732">Signal</keyword>
<proteinExistence type="predicted"/>
<accession>A0AAE0YLM1</accession>
<protein>
    <recommendedName>
        <fullName evidence="11">Reticulocalbin-3</fullName>
    </recommendedName>
</protein>
<evidence type="ECO:0000256" key="1">
    <source>
        <dbReference type="ARBA" id="ARBA00004319"/>
    </source>
</evidence>
<comment type="caution">
    <text evidence="15">The sequence shown here is derived from an EMBL/GenBank/DDBJ whole genome shotgun (WGS) entry which is preliminary data.</text>
</comment>
<dbReference type="PANTHER" id="PTHR10827:SF52">
    <property type="entry name" value="IP16409P"/>
    <property type="match status" value="1"/>
</dbReference>
<evidence type="ECO:0000259" key="14">
    <source>
        <dbReference type="PROSITE" id="PS50222"/>
    </source>
</evidence>
<name>A0AAE0YLM1_9GAST</name>
<keyword evidence="13" id="KW-0812">Transmembrane</keyword>
<comment type="subunit">
    <text evidence="10">Interacts with PCSK6 (immature form including the propeptide); probably involved in the maturation and the secretion of PCSK6.</text>
</comment>
<dbReference type="AlphaFoldDB" id="A0AAE0YLM1"/>
<comment type="subcellular location">
    <subcellularLocation>
        <location evidence="1">Endoplasmic reticulum lumen</location>
    </subcellularLocation>
</comment>
<reference evidence="15" key="1">
    <citation type="journal article" date="2023" name="G3 (Bethesda)">
        <title>A reference genome for the long-term kleptoplast-retaining sea slug Elysia crispata morphotype clarki.</title>
        <authorList>
            <person name="Eastman K.E."/>
            <person name="Pendleton A.L."/>
            <person name="Shaikh M.A."/>
            <person name="Suttiyut T."/>
            <person name="Ogas R."/>
            <person name="Tomko P."/>
            <person name="Gavelis G."/>
            <person name="Widhalm J.R."/>
            <person name="Wisecaver J.H."/>
        </authorList>
    </citation>
    <scope>NUCLEOTIDE SEQUENCE</scope>
    <source>
        <strain evidence="15">ECLA1</strain>
    </source>
</reference>
<dbReference type="CDD" id="cd16226">
    <property type="entry name" value="EFh_CREC_Calumenin_like"/>
    <property type="match status" value="1"/>
</dbReference>
<dbReference type="InterPro" id="IPR002048">
    <property type="entry name" value="EF_hand_dom"/>
</dbReference>
<dbReference type="EMBL" id="JAWDGP010005868">
    <property type="protein sequence ID" value="KAK3750588.1"/>
    <property type="molecule type" value="Genomic_DNA"/>
</dbReference>
<feature type="domain" description="EF-hand" evidence="14">
    <location>
        <begin position="356"/>
        <end position="391"/>
    </location>
</feature>
<dbReference type="Pfam" id="PF13202">
    <property type="entry name" value="EF-hand_5"/>
    <property type="match status" value="1"/>
</dbReference>
<keyword evidence="8" id="KW-0143">Chaperone</keyword>
<dbReference type="InterPro" id="IPR011992">
    <property type="entry name" value="EF-hand-dom_pair"/>
</dbReference>
<dbReference type="GO" id="GO:0005509">
    <property type="term" value="F:calcium ion binding"/>
    <property type="evidence" value="ECO:0007669"/>
    <property type="project" value="InterPro"/>
</dbReference>
<feature type="domain" description="EF-hand" evidence="14">
    <location>
        <begin position="333"/>
        <end position="355"/>
    </location>
</feature>
<dbReference type="FunFam" id="1.10.238.10:FF:000090">
    <property type="entry name" value="calumenin isoform X2"/>
    <property type="match status" value="1"/>
</dbReference>
<evidence type="ECO:0000256" key="8">
    <source>
        <dbReference type="ARBA" id="ARBA00023186"/>
    </source>
</evidence>
<evidence type="ECO:0000256" key="10">
    <source>
        <dbReference type="ARBA" id="ARBA00063143"/>
    </source>
</evidence>
<dbReference type="Gene3D" id="1.10.238.10">
    <property type="entry name" value="EF-hand"/>
    <property type="match status" value="2"/>
</dbReference>
<dbReference type="PANTHER" id="PTHR10827">
    <property type="entry name" value="RETICULOCALBIN"/>
    <property type="match status" value="1"/>
</dbReference>
<evidence type="ECO:0000256" key="3">
    <source>
        <dbReference type="ARBA" id="ARBA00022729"/>
    </source>
</evidence>
<evidence type="ECO:0000256" key="9">
    <source>
        <dbReference type="ARBA" id="ARBA00056975"/>
    </source>
</evidence>
<evidence type="ECO:0000256" key="11">
    <source>
        <dbReference type="ARBA" id="ARBA00072696"/>
    </source>
</evidence>
<evidence type="ECO:0000256" key="4">
    <source>
        <dbReference type="ARBA" id="ARBA00022737"/>
    </source>
</evidence>
<keyword evidence="2" id="KW-0479">Metal-binding</keyword>
<evidence type="ECO:0000256" key="2">
    <source>
        <dbReference type="ARBA" id="ARBA00022723"/>
    </source>
</evidence>
<dbReference type="PROSITE" id="PS50222">
    <property type="entry name" value="EF_HAND_2"/>
    <property type="match status" value="4"/>
</dbReference>
<keyword evidence="5" id="KW-0256">Endoplasmic reticulum</keyword>
<evidence type="ECO:0000256" key="5">
    <source>
        <dbReference type="ARBA" id="ARBA00022824"/>
    </source>
</evidence>
<dbReference type="GO" id="GO:0015031">
    <property type="term" value="P:protein transport"/>
    <property type="evidence" value="ECO:0007669"/>
    <property type="project" value="UniProtKB-ARBA"/>
</dbReference>
<keyword evidence="16" id="KW-1185">Reference proteome</keyword>
<dbReference type="Pfam" id="PF13499">
    <property type="entry name" value="EF-hand_7"/>
    <property type="match status" value="2"/>
</dbReference>
<feature type="region of interest" description="Disordered" evidence="12">
    <location>
        <begin position="296"/>
        <end position="324"/>
    </location>
</feature>
<feature type="domain" description="EF-hand" evidence="14">
    <location>
        <begin position="150"/>
        <end position="185"/>
    </location>
</feature>
<evidence type="ECO:0000256" key="13">
    <source>
        <dbReference type="SAM" id="Phobius"/>
    </source>
</evidence>
<feature type="compositionally biased region" description="Acidic residues" evidence="12">
    <location>
        <begin position="297"/>
        <end position="318"/>
    </location>
</feature>
<evidence type="ECO:0000256" key="12">
    <source>
        <dbReference type="SAM" id="MobiDB-lite"/>
    </source>
</evidence>